<dbReference type="GO" id="GO:0000272">
    <property type="term" value="P:polysaccharide catabolic process"/>
    <property type="evidence" value="ECO:0007669"/>
    <property type="project" value="UniProtKB-KW"/>
</dbReference>
<sequence>MRTRAWHAPVIVRTTALVGCTALVLAVTATTASAHGPSRDLARQTLAAKDGWAAEGAGTTGGAAATAEHVYTVTTWDGFKAALAAGGNAPKIVTVKGTIDPVADGCDAFEAEGYDFDAYLEKYSPENWGLDEDLSAEPAGSPEGLRAASAAAQDKAIKVNVPSNTTIVGVGRDAGIRGGSLQIRDADNVIVRNLTIEAPLDCFPQWDPTDGDSGAWNSEYDAVVVYGSTHVWIDHNTLTDGRYPDSTLPAHFGRTYQQHDGLLDIVRGANHVTVSWNSFENHDKTILIGNSDGASATDAGKLKVTLHHNRFEGIVERAPRVRFGQVDAYNNHYVVTKDQKYGYSLGVGVSSQLYAERNAFSLPAGTSPAATLKKWSEAPLTAKDNYVNGKRTDLVAVHNAEKPEEALQSGAGWKPALRTKVDDPLLVPLVVGLGAGAGKVR</sequence>
<dbReference type="EMBL" id="BMQK01000017">
    <property type="protein sequence ID" value="GGQ79970.1"/>
    <property type="molecule type" value="Genomic_DNA"/>
</dbReference>
<comment type="subcellular location">
    <subcellularLocation>
        <location evidence="2">Secreted</location>
    </subcellularLocation>
</comment>
<accession>A0A918BMD1</accession>
<dbReference type="GO" id="GO:0030570">
    <property type="term" value="F:pectate lyase activity"/>
    <property type="evidence" value="ECO:0007669"/>
    <property type="project" value="InterPro"/>
</dbReference>
<dbReference type="SMART" id="SM00656">
    <property type="entry name" value="Amb_all"/>
    <property type="match status" value="1"/>
</dbReference>
<name>A0A918BMD1_9ACTN</name>
<dbReference type="PANTHER" id="PTHR31683:SF18">
    <property type="entry name" value="PECTATE LYASE 21-RELATED"/>
    <property type="match status" value="1"/>
</dbReference>
<evidence type="ECO:0000313" key="6">
    <source>
        <dbReference type="Proteomes" id="UP000620156"/>
    </source>
</evidence>
<keyword evidence="2" id="KW-0964">Secreted</keyword>
<feature type="signal peptide" evidence="3">
    <location>
        <begin position="1"/>
        <end position="34"/>
    </location>
</feature>
<dbReference type="InterPro" id="IPR011050">
    <property type="entry name" value="Pectin_lyase_fold/virulence"/>
</dbReference>
<organism evidence="5 6">
    <name type="scientific">Streptomyces ruber</name>
    <dbReference type="NCBI Taxonomy" id="83378"/>
    <lineage>
        <taxon>Bacteria</taxon>
        <taxon>Bacillati</taxon>
        <taxon>Actinomycetota</taxon>
        <taxon>Actinomycetes</taxon>
        <taxon>Kitasatosporales</taxon>
        <taxon>Streptomycetaceae</taxon>
        <taxon>Streptomyces</taxon>
    </lineage>
</organism>
<keyword evidence="3" id="KW-0732">Signal</keyword>
<dbReference type="GO" id="GO:0005576">
    <property type="term" value="C:extracellular region"/>
    <property type="evidence" value="ECO:0007669"/>
    <property type="project" value="UniProtKB-SubCell"/>
</dbReference>
<keyword evidence="2" id="KW-0119">Carbohydrate metabolism</keyword>
<dbReference type="InterPro" id="IPR002022">
    <property type="entry name" value="Pec_lyase"/>
</dbReference>
<dbReference type="RefSeq" id="WP_189219765.1">
    <property type="nucleotide sequence ID" value="NZ_BMQK01000017.1"/>
</dbReference>
<evidence type="ECO:0000259" key="4">
    <source>
        <dbReference type="SMART" id="SM00656"/>
    </source>
</evidence>
<proteinExistence type="inferred from homology"/>
<dbReference type="AlphaFoldDB" id="A0A918BMD1"/>
<dbReference type="PANTHER" id="PTHR31683">
    <property type="entry name" value="PECTATE LYASE 18-RELATED"/>
    <property type="match status" value="1"/>
</dbReference>
<keyword evidence="6" id="KW-1185">Reference proteome</keyword>
<evidence type="ECO:0000313" key="5">
    <source>
        <dbReference type="EMBL" id="GGQ79970.1"/>
    </source>
</evidence>
<comment type="similarity">
    <text evidence="2">Belongs to the polysaccharide lyase 1 family.</text>
</comment>
<feature type="domain" description="Pectate lyase" evidence="4">
    <location>
        <begin position="113"/>
        <end position="366"/>
    </location>
</feature>
<dbReference type="Pfam" id="PF00544">
    <property type="entry name" value="Pectate_lyase_4"/>
    <property type="match status" value="2"/>
</dbReference>
<dbReference type="Gene3D" id="2.160.20.10">
    <property type="entry name" value="Single-stranded right-handed beta-helix, Pectin lyase-like"/>
    <property type="match status" value="1"/>
</dbReference>
<evidence type="ECO:0000256" key="3">
    <source>
        <dbReference type="SAM" id="SignalP"/>
    </source>
</evidence>
<reference evidence="5" key="2">
    <citation type="submission" date="2020-09" db="EMBL/GenBank/DDBJ databases">
        <authorList>
            <person name="Sun Q."/>
            <person name="Ohkuma M."/>
        </authorList>
    </citation>
    <scope>NUCLEOTIDE SEQUENCE</scope>
    <source>
        <strain evidence="5">JCM 3131</strain>
    </source>
</reference>
<reference evidence="5" key="1">
    <citation type="journal article" date="2014" name="Int. J. Syst. Evol. Microbiol.">
        <title>Complete genome sequence of Corynebacterium casei LMG S-19264T (=DSM 44701T), isolated from a smear-ripened cheese.</title>
        <authorList>
            <consortium name="US DOE Joint Genome Institute (JGI-PGF)"/>
            <person name="Walter F."/>
            <person name="Albersmeier A."/>
            <person name="Kalinowski J."/>
            <person name="Ruckert C."/>
        </authorList>
    </citation>
    <scope>NUCLEOTIDE SEQUENCE</scope>
    <source>
        <strain evidence="5">JCM 3131</strain>
    </source>
</reference>
<dbReference type="Proteomes" id="UP000620156">
    <property type="component" value="Unassembled WGS sequence"/>
</dbReference>
<feature type="chain" id="PRO_5037380753" evidence="3">
    <location>
        <begin position="35"/>
        <end position="441"/>
    </location>
</feature>
<dbReference type="InterPro" id="IPR045032">
    <property type="entry name" value="PEL"/>
</dbReference>
<comment type="caution">
    <text evidence="5">The sequence shown here is derived from an EMBL/GenBank/DDBJ whole genome shotgun (WGS) entry which is preliminary data.</text>
</comment>
<dbReference type="InterPro" id="IPR012334">
    <property type="entry name" value="Pectin_lyas_fold"/>
</dbReference>
<dbReference type="SUPFAM" id="SSF51126">
    <property type="entry name" value="Pectin lyase-like"/>
    <property type="match status" value="1"/>
</dbReference>
<evidence type="ECO:0000256" key="2">
    <source>
        <dbReference type="RuleBase" id="RU361173"/>
    </source>
</evidence>
<keyword evidence="1 2" id="KW-0456">Lyase</keyword>
<evidence type="ECO:0000256" key="1">
    <source>
        <dbReference type="ARBA" id="ARBA00023239"/>
    </source>
</evidence>
<protein>
    <submittedName>
        <fullName evidence="5">Pectate lyase</fullName>
    </submittedName>
</protein>
<gene>
    <name evidence="5" type="ORF">GCM10010145_57050</name>
</gene>
<keyword evidence="2" id="KW-0624">Polysaccharide degradation</keyword>